<accession>Q2Z173</accession>
<dbReference type="Pfam" id="PF23823">
    <property type="entry name" value="DUF7193"/>
    <property type="match status" value="1"/>
</dbReference>
<protein>
    <recommendedName>
        <fullName evidence="3">Virion structural protein</fullName>
    </recommendedName>
</protein>
<proteinExistence type="predicted"/>
<dbReference type="OrthoDB" id="6445at10239"/>
<dbReference type="EMBL" id="AJ697969">
    <property type="protein sequence ID" value="CAG27102.1"/>
    <property type="molecule type" value="Genomic_DNA"/>
</dbReference>
<organism evidence="1 2">
    <name type="scientific">Pseudomonas phage EL</name>
    <dbReference type="NCBI Taxonomy" id="273133"/>
    <lineage>
        <taxon>Viruses</taxon>
        <taxon>Duplodnaviria</taxon>
        <taxon>Heunggongvirae</taxon>
        <taxon>Uroviricota</taxon>
        <taxon>Caudoviricetes</taxon>
        <taxon>Chimalliviridae</taxon>
        <taxon>Elvirus</taxon>
        <taxon>Elvirus EL</taxon>
    </lineage>
</organism>
<dbReference type="GeneID" id="5176712"/>
<dbReference type="KEGG" id="vg:5176712"/>
<evidence type="ECO:0008006" key="3">
    <source>
        <dbReference type="Google" id="ProtNLM"/>
    </source>
</evidence>
<name>Q2Z173_9CAUD</name>
<reference evidence="1 2" key="3">
    <citation type="journal article" date="2004" name="Bioinformatics">
        <title>PHIRE, a deterministic approach to reveal regulatory elements in bacteriophage genomes.</title>
        <authorList>
            <person name="Lavigne R."/>
            <person name="Sun W.D."/>
            <person name="Volckaert G."/>
        </authorList>
    </citation>
    <scope>NUCLEOTIDE SEQUENCE [LARGE SCALE GENOMIC DNA]</scope>
</reference>
<reference evidence="1 2" key="1">
    <citation type="journal article" date="2002" name="Genetika">
        <title>Phenogenetic characterization of a group of giant Phi KZ-like bacteriophages of Pseudomonas aeruginosa].</title>
        <authorList>
            <person name="Burkal'tseva M.V."/>
            <person name="Krylov V.N."/>
            <person name="Pleteneva E.A."/>
            <person name="Shaburova O.V."/>
            <person name="Krylov S.V."/>
            <person name="Volckaert G."/>
            <person name="Sykilinda N.N."/>
            <person name="Kurochkina L.P."/>
            <person name="Mesyanzhinov V.V."/>
        </authorList>
    </citation>
    <scope>NUCLEOTIDE SEQUENCE [LARGE SCALE GENOMIC DNA]</scope>
</reference>
<reference evidence="1 2" key="2">
    <citation type="journal article" date="2003" name="Res. Microbiol.">
        <title>Myoviridae bacteriophages of Pseudomonas aeruginosa: a long and complex evolutionary pathway.</title>
        <authorList>
            <person name="Krylov V.N."/>
            <person name="Pleteneva E.A."/>
            <person name="Bourkalsteva M.V."/>
            <person name="Shaburova O.V."/>
            <person name="Volckaert G."/>
            <person name="Sykilinda N.N."/>
            <person name="Kurochkina L.P."/>
            <person name="Mesyanzhinov V.V."/>
        </authorList>
    </citation>
    <scope>NUCLEOTIDE SEQUENCE [LARGE SCALE GENOMIC DNA]</scope>
</reference>
<sequence length="870" mass="100611">MTMKGFDTDNPLLAYATDHLWGNPEENNQYQVRTVRLSDYYGDVDNFSFMGKWRSLPKRDTFYYVFSVGGLDAGYWNFHTNLLKRNPLDRWMNLAELCKRRGVQLDIYNTKGYQYSRNKAWVMMTYDKLTFIALEKYNTYPMPTGQEMFFRCYTASSEVAKNEQTANAASNPYVYETMVYESQAELAVFNNRYLACKSKPGFTGVTVNGVYWHSNPGSIPNLVLGDVVEFFHDPTVIRTELYAYNTLQDFYSTLDKKRKLILHPPKRPGDFTLRYFDDNDYYLLGKGSTGLYFHRNAVSTIRQLTHVDVAIADDQIQAASNYHKDLSEVKDIRILVLVRKTDWEYPWPHDNQRIRYLYRMTDENILKAMTGDRATVPEWTAPNLEAGVVMSFTRSQMKALTVEGARKAVGYNAATRVLSETPLKAVYEAGGRGVEIPISYRVSCTAWEHDENGCLLEYHNVNNIRYYAPRNPKCQLVEFTCGQYGRTLDYVVTNTDLPLDPFNGFRVYTAHFNVDRGEITGALTDVTGDKKIYEVVNEVLVWKGLDPVNQRGVVVFNTRTLTYGFELDHIDHSLSFAITHIYEPGGLAVPLIPAQIDIWMNGHPLIDNVDWIFDNGYCYIINKQFIRPGAQQFVVRCHDLWEDKERPKVETELGFVDGGVIGRFKRYNLREDRVTRTVIGGRLVVTDDVPTAELSSPDNLWNHLNGLPYMVKHVFQPIKYVVPYDNFPGYKESREIDQRVSDYLTEYCPKPLVDPVIPTLQDKYRLFSPFLNVVVNAIKNRLLVVPNRVDGEETYSPQFIEEQVSPYKWWLKYDPVIRDYDLRYFAVMPYANDELLSVTPNQFVFIKQVNDLYLKSVCVIEGHFEVSNSD</sequence>
<reference evidence="1 2" key="4">
    <citation type="journal article" date="2005" name="J. Mol. Biol.">
        <title>Genome comparison of Pseudomonas aeruginosa large phages.</title>
        <authorList>
            <person name="Hertveldt K."/>
            <person name="Lavigne R."/>
            <person name="Pleteneva E."/>
            <person name="Sernova N."/>
            <person name="Kurochkina L."/>
            <person name="Korchevskii R."/>
            <person name="Robben J."/>
            <person name="Mesyanzhinov V."/>
            <person name="Krylov V.N."/>
            <person name="Volckaert G."/>
        </authorList>
    </citation>
    <scope>NUCLEOTIDE SEQUENCE</scope>
</reference>
<evidence type="ECO:0000313" key="2">
    <source>
        <dbReference type="Proteomes" id="UP000001239"/>
    </source>
</evidence>
<dbReference type="InterPro" id="IPR055617">
    <property type="entry name" value="DUF7193"/>
</dbReference>
<keyword evidence="2" id="KW-1185">Reference proteome</keyword>
<dbReference type="Proteomes" id="UP000001239">
    <property type="component" value="Segment"/>
</dbReference>
<evidence type="ECO:0000313" key="1">
    <source>
        <dbReference type="EMBL" id="CAG27102.1"/>
    </source>
</evidence>
<dbReference type="RefSeq" id="YP_418041.1">
    <property type="nucleotide sequence ID" value="NC_007623.1"/>
</dbReference>